<feature type="non-terminal residue" evidence="2">
    <location>
        <position position="1"/>
    </location>
</feature>
<feature type="region of interest" description="Disordered" evidence="1">
    <location>
        <begin position="60"/>
        <end position="82"/>
    </location>
</feature>
<keyword evidence="3" id="KW-1185">Reference proteome</keyword>
<evidence type="ECO:0000256" key="1">
    <source>
        <dbReference type="SAM" id="MobiDB-lite"/>
    </source>
</evidence>
<evidence type="ECO:0000313" key="2">
    <source>
        <dbReference type="EMBL" id="KAF9778168.1"/>
    </source>
</evidence>
<dbReference type="OrthoDB" id="3269398at2759"/>
<protein>
    <submittedName>
        <fullName evidence="2">Uncharacterized protein</fullName>
    </submittedName>
</protein>
<dbReference type="AlphaFoldDB" id="A0A9P6H2P8"/>
<accession>A0A9P6H2P8</accession>
<reference evidence="2" key="2">
    <citation type="submission" date="2020-11" db="EMBL/GenBank/DDBJ databases">
        <authorList>
            <consortium name="DOE Joint Genome Institute"/>
            <person name="Kuo A."/>
            <person name="Miyauchi S."/>
            <person name="Kiss E."/>
            <person name="Drula E."/>
            <person name="Kohler A."/>
            <person name="Sanchez-Garcia M."/>
            <person name="Andreopoulos B."/>
            <person name="Barry K.W."/>
            <person name="Bonito G."/>
            <person name="Buee M."/>
            <person name="Carver A."/>
            <person name="Chen C."/>
            <person name="Cichocki N."/>
            <person name="Clum A."/>
            <person name="Culley D."/>
            <person name="Crous P.W."/>
            <person name="Fauchery L."/>
            <person name="Girlanda M."/>
            <person name="Hayes R."/>
            <person name="Keri Z."/>
            <person name="Labutti K."/>
            <person name="Lipzen A."/>
            <person name="Lombard V."/>
            <person name="Magnuson J."/>
            <person name="Maillard F."/>
            <person name="Morin E."/>
            <person name="Murat C."/>
            <person name="Nolan M."/>
            <person name="Ohm R."/>
            <person name="Pangilinan J."/>
            <person name="Pereira M."/>
            <person name="Perotto S."/>
            <person name="Peter M."/>
            <person name="Riley R."/>
            <person name="Sitrit Y."/>
            <person name="Stielow B."/>
            <person name="Szollosi G."/>
            <person name="Zifcakova L."/>
            <person name="Stursova M."/>
            <person name="Spatafora J.W."/>
            <person name="Tedersoo L."/>
            <person name="Vaario L.-M."/>
            <person name="Yamada A."/>
            <person name="Yan M."/>
            <person name="Wang P."/>
            <person name="Xu J."/>
            <person name="Bruns T."/>
            <person name="Baldrian P."/>
            <person name="Vilgalys R."/>
            <person name="Henrissat B."/>
            <person name="Grigoriev I.V."/>
            <person name="Hibbett D."/>
            <person name="Nagy L.G."/>
            <person name="Martin F.M."/>
        </authorList>
    </citation>
    <scope>NUCLEOTIDE SEQUENCE</scope>
    <source>
        <strain evidence="2">UH-Tt-Lm1</strain>
    </source>
</reference>
<organism evidence="2 3">
    <name type="scientific">Thelephora terrestris</name>
    <dbReference type="NCBI Taxonomy" id="56493"/>
    <lineage>
        <taxon>Eukaryota</taxon>
        <taxon>Fungi</taxon>
        <taxon>Dikarya</taxon>
        <taxon>Basidiomycota</taxon>
        <taxon>Agaricomycotina</taxon>
        <taxon>Agaricomycetes</taxon>
        <taxon>Thelephorales</taxon>
        <taxon>Thelephoraceae</taxon>
        <taxon>Thelephora</taxon>
    </lineage>
</organism>
<dbReference type="Proteomes" id="UP000736335">
    <property type="component" value="Unassembled WGS sequence"/>
</dbReference>
<feature type="region of interest" description="Disordered" evidence="1">
    <location>
        <begin position="1"/>
        <end position="22"/>
    </location>
</feature>
<feature type="region of interest" description="Disordered" evidence="1">
    <location>
        <begin position="108"/>
        <end position="128"/>
    </location>
</feature>
<proteinExistence type="predicted"/>
<name>A0A9P6H2P8_9AGAM</name>
<gene>
    <name evidence="2" type="ORF">BJ322DRAFT_1014887</name>
</gene>
<evidence type="ECO:0000313" key="3">
    <source>
        <dbReference type="Proteomes" id="UP000736335"/>
    </source>
</evidence>
<sequence length="128" mass="13964">MDHGFPPSSIEPSSSSSSANSSIPPNLAWLQDLTISLCIDQEAFRTISPAFKLAGYTKPMLPHHSPRTGKQKPPLSVGNDGNASDLMGMAEFMPLKWESFVFHHSPLDPPPSVRRLSANGDESRDYLS</sequence>
<comment type="caution">
    <text evidence="2">The sequence shown here is derived from an EMBL/GenBank/DDBJ whole genome shotgun (WGS) entry which is preliminary data.</text>
</comment>
<dbReference type="EMBL" id="WIUZ02000024">
    <property type="protein sequence ID" value="KAF9778168.1"/>
    <property type="molecule type" value="Genomic_DNA"/>
</dbReference>
<reference evidence="2" key="1">
    <citation type="journal article" date="2020" name="Nat. Commun.">
        <title>Large-scale genome sequencing of mycorrhizal fungi provides insights into the early evolution of symbiotic traits.</title>
        <authorList>
            <person name="Miyauchi S."/>
            <person name="Kiss E."/>
            <person name="Kuo A."/>
            <person name="Drula E."/>
            <person name="Kohler A."/>
            <person name="Sanchez-Garcia M."/>
            <person name="Morin E."/>
            <person name="Andreopoulos B."/>
            <person name="Barry K.W."/>
            <person name="Bonito G."/>
            <person name="Buee M."/>
            <person name="Carver A."/>
            <person name="Chen C."/>
            <person name="Cichocki N."/>
            <person name="Clum A."/>
            <person name="Culley D."/>
            <person name="Crous P.W."/>
            <person name="Fauchery L."/>
            <person name="Girlanda M."/>
            <person name="Hayes R.D."/>
            <person name="Keri Z."/>
            <person name="LaButti K."/>
            <person name="Lipzen A."/>
            <person name="Lombard V."/>
            <person name="Magnuson J."/>
            <person name="Maillard F."/>
            <person name="Murat C."/>
            <person name="Nolan M."/>
            <person name="Ohm R.A."/>
            <person name="Pangilinan J."/>
            <person name="Pereira M.F."/>
            <person name="Perotto S."/>
            <person name="Peter M."/>
            <person name="Pfister S."/>
            <person name="Riley R."/>
            <person name="Sitrit Y."/>
            <person name="Stielow J.B."/>
            <person name="Szollosi G."/>
            <person name="Zifcakova L."/>
            <person name="Stursova M."/>
            <person name="Spatafora J.W."/>
            <person name="Tedersoo L."/>
            <person name="Vaario L.M."/>
            <person name="Yamada A."/>
            <person name="Yan M."/>
            <person name="Wang P."/>
            <person name="Xu J."/>
            <person name="Bruns T."/>
            <person name="Baldrian P."/>
            <person name="Vilgalys R."/>
            <person name="Dunand C."/>
            <person name="Henrissat B."/>
            <person name="Grigoriev I.V."/>
            <person name="Hibbett D."/>
            <person name="Nagy L.G."/>
            <person name="Martin F.M."/>
        </authorList>
    </citation>
    <scope>NUCLEOTIDE SEQUENCE</scope>
    <source>
        <strain evidence="2">UH-Tt-Lm1</strain>
    </source>
</reference>